<dbReference type="EMBL" id="QKSB01000010">
    <property type="protein sequence ID" value="PZE16230.1"/>
    <property type="molecule type" value="Genomic_DNA"/>
</dbReference>
<keyword evidence="3" id="KW-1185">Reference proteome</keyword>
<dbReference type="RefSeq" id="WP_111064115.1">
    <property type="nucleotide sequence ID" value="NZ_JBHUCU010000037.1"/>
</dbReference>
<dbReference type="HAMAP" id="MF_00652">
    <property type="entry name" value="UPF0246"/>
    <property type="match status" value="1"/>
</dbReference>
<dbReference type="NCBIfam" id="NF002542">
    <property type="entry name" value="PRK02101.1-3"/>
    <property type="match status" value="1"/>
</dbReference>
<reference evidence="2 3" key="1">
    <citation type="submission" date="2018-06" db="EMBL/GenBank/DDBJ databases">
        <title>The draft genome sequence of Crocinitomix sp. SM1701.</title>
        <authorList>
            <person name="Zhang X."/>
        </authorList>
    </citation>
    <scope>NUCLEOTIDE SEQUENCE [LARGE SCALE GENOMIC DNA]</scope>
    <source>
        <strain evidence="2 3">SM1701</strain>
    </source>
</reference>
<accession>A0A2W1MYE7</accession>
<proteinExistence type="inferred from homology"/>
<dbReference type="Pfam" id="PF03883">
    <property type="entry name" value="H2O2_YaaD"/>
    <property type="match status" value="1"/>
</dbReference>
<dbReference type="GO" id="GO:0033194">
    <property type="term" value="P:response to hydroperoxide"/>
    <property type="evidence" value="ECO:0007669"/>
    <property type="project" value="TreeGrafter"/>
</dbReference>
<name>A0A2W1MYE7_9FLAO</name>
<dbReference type="OrthoDB" id="9777133at2"/>
<dbReference type="AlphaFoldDB" id="A0A2W1MYE7"/>
<evidence type="ECO:0000313" key="2">
    <source>
        <dbReference type="EMBL" id="PZE16230.1"/>
    </source>
</evidence>
<sequence length="257" mass="29487">MKILLSPAKSIDFEVDVTKNTPTQPLFLSEAEYLIHKLQKLSSRQISDLMSVSKPIADLNYERFQQWQLPFTKDNSKSAADIFTGMAYQGLDYPSLSIEERARGQEQLRILSGLYGVLKPLDLIQPYRLEMGTRFKITPKVKNLYLYWGDKIVNTLNAELEQDEFPILVNCASSEYFKAAKLKEIKGKVITPVFKDINKNGIYKVNMTFAKKARGLMTRFLITEQVDSIEKIKTFSSAGYWFCNTESTAEEFVFKRG</sequence>
<dbReference type="GO" id="GO:0005829">
    <property type="term" value="C:cytosol"/>
    <property type="evidence" value="ECO:0007669"/>
    <property type="project" value="TreeGrafter"/>
</dbReference>
<evidence type="ECO:0000313" key="3">
    <source>
        <dbReference type="Proteomes" id="UP000249248"/>
    </source>
</evidence>
<comment type="caution">
    <text evidence="2">The sequence shown here is derived from an EMBL/GenBank/DDBJ whole genome shotgun (WGS) entry which is preliminary data.</text>
</comment>
<evidence type="ECO:0000256" key="1">
    <source>
        <dbReference type="HAMAP-Rule" id="MF_00652"/>
    </source>
</evidence>
<gene>
    <name evidence="2" type="ORF">DNU06_13965</name>
</gene>
<dbReference type="PANTHER" id="PTHR30283:SF4">
    <property type="entry name" value="PEROXIDE STRESS RESISTANCE PROTEIN YAAA"/>
    <property type="match status" value="1"/>
</dbReference>
<dbReference type="PANTHER" id="PTHR30283">
    <property type="entry name" value="PEROXIDE STRESS RESPONSE PROTEIN YAAA"/>
    <property type="match status" value="1"/>
</dbReference>
<dbReference type="InterPro" id="IPR005583">
    <property type="entry name" value="YaaA"/>
</dbReference>
<dbReference type="Proteomes" id="UP000249248">
    <property type="component" value="Unassembled WGS sequence"/>
</dbReference>
<protein>
    <recommendedName>
        <fullName evidence="1">UPF0246 protein DNU06_13965</fullName>
    </recommendedName>
</protein>
<organism evidence="2 3">
    <name type="scientific">Putridiphycobacter roseus</name>
    <dbReference type="NCBI Taxonomy" id="2219161"/>
    <lineage>
        <taxon>Bacteria</taxon>
        <taxon>Pseudomonadati</taxon>
        <taxon>Bacteroidota</taxon>
        <taxon>Flavobacteriia</taxon>
        <taxon>Flavobacteriales</taxon>
        <taxon>Crocinitomicaceae</taxon>
        <taxon>Putridiphycobacter</taxon>
    </lineage>
</organism>
<comment type="similarity">
    <text evidence="1">Belongs to the UPF0246 family.</text>
</comment>